<dbReference type="PANTHER" id="PTHR43675:SF8">
    <property type="entry name" value="ARSENITE METHYLTRANSFERASE"/>
    <property type="match status" value="1"/>
</dbReference>
<comment type="catalytic activity">
    <reaction evidence="7">
        <text>arsenic triglutathione + 2 [thioredoxin]-dithiol + 2 S-adenosyl-L-methionine + H2O = dimethylarsinous acid + 2 [thioredoxin]-disulfide + 3 glutathione + 2 S-adenosyl-L-homocysteine + 2 H(+)</text>
        <dbReference type="Rhea" id="RHEA:69464"/>
        <dbReference type="Rhea" id="RHEA-COMP:10698"/>
        <dbReference type="Rhea" id="RHEA-COMP:10700"/>
        <dbReference type="ChEBI" id="CHEBI:15377"/>
        <dbReference type="ChEBI" id="CHEBI:15378"/>
        <dbReference type="ChEBI" id="CHEBI:23808"/>
        <dbReference type="ChEBI" id="CHEBI:29950"/>
        <dbReference type="ChEBI" id="CHEBI:50058"/>
        <dbReference type="ChEBI" id="CHEBI:57856"/>
        <dbReference type="ChEBI" id="CHEBI:57925"/>
        <dbReference type="ChEBI" id="CHEBI:59789"/>
        <dbReference type="ChEBI" id="CHEBI:183640"/>
        <dbReference type="EC" id="2.1.1.137"/>
    </reaction>
</comment>
<evidence type="ECO:0000259" key="9">
    <source>
        <dbReference type="Pfam" id="PF13847"/>
    </source>
</evidence>
<dbReference type="GO" id="GO:0018872">
    <property type="term" value="P:arsonoacetate metabolic process"/>
    <property type="evidence" value="ECO:0007669"/>
    <property type="project" value="TreeGrafter"/>
</dbReference>
<evidence type="ECO:0000256" key="3">
    <source>
        <dbReference type="ARBA" id="ARBA00034487"/>
    </source>
</evidence>
<comment type="similarity">
    <text evidence="3">Belongs to the methyltransferase superfamily. Arsenite methyltransferase family.</text>
</comment>
<dbReference type="GO" id="GO:0005829">
    <property type="term" value="C:cytosol"/>
    <property type="evidence" value="ECO:0007669"/>
    <property type="project" value="TreeGrafter"/>
</dbReference>
<dbReference type="PANTHER" id="PTHR43675">
    <property type="entry name" value="ARSENITE METHYLTRANSFERASE"/>
    <property type="match status" value="1"/>
</dbReference>
<dbReference type="Proteomes" id="UP001209878">
    <property type="component" value="Unassembled WGS sequence"/>
</dbReference>
<name>A0AAD9KM98_RIDPI</name>
<comment type="caution">
    <text evidence="10">The sequence shown here is derived from an EMBL/GenBank/DDBJ whole genome shotgun (WGS) entry which is preliminary data.</text>
</comment>
<evidence type="ECO:0000256" key="8">
    <source>
        <dbReference type="ARBA" id="ARBA00048428"/>
    </source>
</evidence>
<evidence type="ECO:0000256" key="4">
    <source>
        <dbReference type="ARBA" id="ARBA00034521"/>
    </source>
</evidence>
<dbReference type="InterPro" id="IPR029063">
    <property type="entry name" value="SAM-dependent_MTases_sf"/>
</dbReference>
<dbReference type="SUPFAM" id="SSF53335">
    <property type="entry name" value="S-adenosyl-L-methionine-dependent methyltransferases"/>
    <property type="match status" value="1"/>
</dbReference>
<dbReference type="InterPro" id="IPR026669">
    <property type="entry name" value="Arsenite_MeTrfase-like"/>
</dbReference>
<accession>A0AAD9KM98</accession>
<evidence type="ECO:0000256" key="1">
    <source>
        <dbReference type="ARBA" id="ARBA00022679"/>
    </source>
</evidence>
<keyword evidence="2" id="KW-0949">S-adenosyl-L-methionine</keyword>
<dbReference type="EC" id="2.1.1.137" evidence="4"/>
<evidence type="ECO:0000256" key="6">
    <source>
        <dbReference type="ARBA" id="ARBA00047941"/>
    </source>
</evidence>
<evidence type="ECO:0000256" key="7">
    <source>
        <dbReference type="ARBA" id="ARBA00047943"/>
    </source>
</evidence>
<dbReference type="InterPro" id="IPR025714">
    <property type="entry name" value="Methyltranfer_dom"/>
</dbReference>
<evidence type="ECO:0000256" key="5">
    <source>
        <dbReference type="ARBA" id="ARBA00034545"/>
    </source>
</evidence>
<dbReference type="EMBL" id="JAODUO010000841">
    <property type="protein sequence ID" value="KAK2173952.1"/>
    <property type="molecule type" value="Genomic_DNA"/>
</dbReference>
<evidence type="ECO:0000313" key="11">
    <source>
        <dbReference type="Proteomes" id="UP001209878"/>
    </source>
</evidence>
<dbReference type="CDD" id="cd02440">
    <property type="entry name" value="AdoMet_MTases"/>
    <property type="match status" value="1"/>
</dbReference>
<dbReference type="Gene3D" id="3.40.5.100">
    <property type="match status" value="1"/>
</dbReference>
<organism evidence="10 11">
    <name type="scientific">Ridgeia piscesae</name>
    <name type="common">Tubeworm</name>
    <dbReference type="NCBI Taxonomy" id="27915"/>
    <lineage>
        <taxon>Eukaryota</taxon>
        <taxon>Metazoa</taxon>
        <taxon>Spiralia</taxon>
        <taxon>Lophotrochozoa</taxon>
        <taxon>Annelida</taxon>
        <taxon>Polychaeta</taxon>
        <taxon>Sedentaria</taxon>
        <taxon>Canalipalpata</taxon>
        <taxon>Sabellida</taxon>
        <taxon>Siboglinidae</taxon>
        <taxon>Ridgeia</taxon>
    </lineage>
</organism>
<evidence type="ECO:0000313" key="10">
    <source>
        <dbReference type="EMBL" id="KAK2173952.1"/>
    </source>
</evidence>
<proteinExistence type="inferred from homology"/>
<keyword evidence="11" id="KW-1185">Reference proteome</keyword>
<reference evidence="10" key="1">
    <citation type="journal article" date="2023" name="Mol. Biol. Evol.">
        <title>Third-Generation Sequencing Reveals the Adaptive Role of the Epigenome in Three Deep-Sea Polychaetes.</title>
        <authorList>
            <person name="Perez M."/>
            <person name="Aroh O."/>
            <person name="Sun Y."/>
            <person name="Lan Y."/>
            <person name="Juniper S.K."/>
            <person name="Young C.R."/>
            <person name="Angers B."/>
            <person name="Qian P.Y."/>
        </authorList>
    </citation>
    <scope>NUCLEOTIDE SEQUENCE</scope>
    <source>
        <strain evidence="10">R07B-5</strain>
    </source>
</reference>
<feature type="domain" description="Methyltransferase" evidence="9">
    <location>
        <begin position="84"/>
        <end position="237"/>
    </location>
</feature>
<sequence>MSCKCKCACSEGDSKAADKSKEVLDTVKEYYGKVLKKTSDLKTDACCTAKTRMAKSAKDALAMVHDDVVSRYYGCGLIVPECLEGMKILDLGSGAGQDCYVLSRLVGEEGHVTGIDMTDEQLEVARKYQQYHADKFGFSKPNTDFVKGYIESLGAAGLEDNQFDLIVSNCVVNLSPDKRAVLTEACRVLKEGGEFFFGDVYADRDLPEEIRKHKVLWGECIAGSLWWKDLYKIAEQVGFSRPRLFAASKISVKNAELEAVLGHSKFVSVTYRLFKLPQTKERVTEVVYNGGITDFEDSFKLDHEWTFKKGEAQVVSGEMASILKTSRFASKFTLTATDKLPTVAEVVMVDPFEYVARDTTENGSKCCPDVKGQSSKCGSAAKVEGKGKCCGGK</sequence>
<dbReference type="Pfam" id="PF13847">
    <property type="entry name" value="Methyltransf_31"/>
    <property type="match status" value="1"/>
</dbReference>
<dbReference type="Gene3D" id="3.40.50.150">
    <property type="entry name" value="Vaccinia Virus protein VP39"/>
    <property type="match status" value="1"/>
</dbReference>
<comment type="catalytic activity">
    <reaction evidence="8">
        <text>arsenic triglutathione + 3 [thioredoxin]-dithiol + 3 S-adenosyl-L-methionine = trimethylarsine + 3 [thioredoxin]-disulfide + 3 glutathione + 3 S-adenosyl-L-homocysteine + 3 H(+)</text>
        <dbReference type="Rhea" id="RHEA:69432"/>
        <dbReference type="Rhea" id="RHEA-COMP:10698"/>
        <dbReference type="Rhea" id="RHEA-COMP:10700"/>
        <dbReference type="ChEBI" id="CHEBI:15378"/>
        <dbReference type="ChEBI" id="CHEBI:27130"/>
        <dbReference type="ChEBI" id="CHEBI:29950"/>
        <dbReference type="ChEBI" id="CHEBI:50058"/>
        <dbReference type="ChEBI" id="CHEBI:57856"/>
        <dbReference type="ChEBI" id="CHEBI:57925"/>
        <dbReference type="ChEBI" id="CHEBI:59789"/>
        <dbReference type="ChEBI" id="CHEBI:183640"/>
        <dbReference type="EC" id="2.1.1.137"/>
    </reaction>
</comment>
<comment type="catalytic activity">
    <reaction evidence="6">
        <text>arsenic triglutathione + [thioredoxin]-dithiol + S-adenosyl-L-methionine + 2 H2O = methylarsonous acid + [thioredoxin]-disulfide + 3 glutathione + S-adenosyl-L-homocysteine + H(+)</text>
        <dbReference type="Rhea" id="RHEA:69460"/>
        <dbReference type="Rhea" id="RHEA-COMP:10698"/>
        <dbReference type="Rhea" id="RHEA-COMP:10700"/>
        <dbReference type="ChEBI" id="CHEBI:15377"/>
        <dbReference type="ChEBI" id="CHEBI:15378"/>
        <dbReference type="ChEBI" id="CHEBI:17826"/>
        <dbReference type="ChEBI" id="CHEBI:29950"/>
        <dbReference type="ChEBI" id="CHEBI:50058"/>
        <dbReference type="ChEBI" id="CHEBI:57856"/>
        <dbReference type="ChEBI" id="CHEBI:57925"/>
        <dbReference type="ChEBI" id="CHEBI:59789"/>
        <dbReference type="ChEBI" id="CHEBI:183640"/>
        <dbReference type="EC" id="2.1.1.137"/>
    </reaction>
</comment>
<evidence type="ECO:0000256" key="2">
    <source>
        <dbReference type="ARBA" id="ARBA00022691"/>
    </source>
</evidence>
<dbReference type="GO" id="GO:0030791">
    <property type="term" value="F:arsenite methyltransferase activity"/>
    <property type="evidence" value="ECO:0007669"/>
    <property type="project" value="UniProtKB-EC"/>
</dbReference>
<keyword evidence="1" id="KW-0808">Transferase</keyword>
<dbReference type="GO" id="GO:0009404">
    <property type="term" value="P:toxin metabolic process"/>
    <property type="evidence" value="ECO:0007669"/>
    <property type="project" value="TreeGrafter"/>
</dbReference>
<dbReference type="AlphaFoldDB" id="A0AAD9KM98"/>
<gene>
    <name evidence="10" type="ORF">NP493_839g01006</name>
</gene>
<protein>
    <recommendedName>
        <fullName evidence="5">Arsenite methyltransferase</fullName>
        <ecNumber evidence="4">2.1.1.137</ecNumber>
    </recommendedName>
</protein>